<evidence type="ECO:0000256" key="3">
    <source>
        <dbReference type="ARBA" id="ARBA00022676"/>
    </source>
</evidence>
<evidence type="ECO:0000313" key="6">
    <source>
        <dbReference type="EMBL" id="MFC6707879.1"/>
    </source>
</evidence>
<dbReference type="Gene3D" id="3.90.550.10">
    <property type="entry name" value="Spore Coat Polysaccharide Biosynthesis Protein SpsA, Chain A"/>
    <property type="match status" value="1"/>
</dbReference>
<dbReference type="GO" id="GO:0016757">
    <property type="term" value="F:glycosyltransferase activity"/>
    <property type="evidence" value="ECO:0007669"/>
    <property type="project" value="UniProtKB-KW"/>
</dbReference>
<name>A0ABW2AMP1_9MICO</name>
<dbReference type="SUPFAM" id="SSF53448">
    <property type="entry name" value="Nucleotide-diphospho-sugar transferases"/>
    <property type="match status" value="1"/>
</dbReference>
<dbReference type="Pfam" id="PF00535">
    <property type="entry name" value="Glycos_transf_2"/>
    <property type="match status" value="1"/>
</dbReference>
<keyword evidence="4 6" id="KW-0808">Transferase</keyword>
<dbReference type="PANTHER" id="PTHR43179:SF12">
    <property type="entry name" value="GALACTOFURANOSYLTRANSFERASE GLFT2"/>
    <property type="match status" value="1"/>
</dbReference>
<accession>A0ABW2AMP1</accession>
<feature type="domain" description="Glycosyltransferase 2-like" evidence="5">
    <location>
        <begin position="28"/>
        <end position="171"/>
    </location>
</feature>
<proteinExistence type="inferred from homology"/>
<dbReference type="RefSeq" id="WP_382404540.1">
    <property type="nucleotide sequence ID" value="NZ_JBHSWH010000001.1"/>
</dbReference>
<sequence>MEGTVGTPDSSSALPTVGVAMLHMGDRPAELRHALATLRAQEGVVLDVVVVGNGWRPEGLPDWVRSVHLPENVGIPEGRNVAAREARGEFIYFYDDDAALPTVDVIAELAAKLRADDRIAVVQPRGVDPDGKPSPRRWVPRFQVRNGGRPGPVAWFWEAAVLVRRKAFDQVGGWPGHFFFGHEGVDLAWRLADVGWRIEYAPSIVIHHPATPAARHEVYFHTNARNRVWVAKRNLPAPLVPVYLTVWTGVTVVRVHDHRALRTWIGGFVEGVRTDAGVRQPMAWRTVCRLARVGRPPVV</sequence>
<evidence type="ECO:0000256" key="1">
    <source>
        <dbReference type="ARBA" id="ARBA00004776"/>
    </source>
</evidence>
<dbReference type="PANTHER" id="PTHR43179">
    <property type="entry name" value="RHAMNOSYLTRANSFERASE WBBL"/>
    <property type="match status" value="1"/>
</dbReference>
<evidence type="ECO:0000256" key="2">
    <source>
        <dbReference type="ARBA" id="ARBA00006739"/>
    </source>
</evidence>
<evidence type="ECO:0000259" key="5">
    <source>
        <dbReference type="Pfam" id="PF00535"/>
    </source>
</evidence>
<dbReference type="EC" id="2.4.-.-" evidence="6"/>
<keyword evidence="3 6" id="KW-0328">Glycosyltransferase</keyword>
<evidence type="ECO:0000256" key="4">
    <source>
        <dbReference type="ARBA" id="ARBA00022679"/>
    </source>
</evidence>
<protein>
    <submittedName>
        <fullName evidence="6">Glycosyltransferase family 2 protein</fullName>
        <ecNumber evidence="6">2.4.-.-</ecNumber>
    </submittedName>
</protein>
<dbReference type="InterPro" id="IPR001173">
    <property type="entry name" value="Glyco_trans_2-like"/>
</dbReference>
<organism evidence="6 7">
    <name type="scientific">Flexivirga alba</name>
    <dbReference type="NCBI Taxonomy" id="702742"/>
    <lineage>
        <taxon>Bacteria</taxon>
        <taxon>Bacillati</taxon>
        <taxon>Actinomycetota</taxon>
        <taxon>Actinomycetes</taxon>
        <taxon>Micrococcales</taxon>
        <taxon>Dermacoccaceae</taxon>
        <taxon>Flexivirga</taxon>
    </lineage>
</organism>
<dbReference type="Proteomes" id="UP001596298">
    <property type="component" value="Unassembled WGS sequence"/>
</dbReference>
<reference evidence="7" key="1">
    <citation type="journal article" date="2019" name="Int. J. Syst. Evol. Microbiol.">
        <title>The Global Catalogue of Microorganisms (GCM) 10K type strain sequencing project: providing services to taxonomists for standard genome sequencing and annotation.</title>
        <authorList>
            <consortium name="The Broad Institute Genomics Platform"/>
            <consortium name="The Broad Institute Genome Sequencing Center for Infectious Disease"/>
            <person name="Wu L."/>
            <person name="Ma J."/>
        </authorList>
    </citation>
    <scope>NUCLEOTIDE SEQUENCE [LARGE SCALE GENOMIC DNA]</scope>
    <source>
        <strain evidence="7">CCUG 58127</strain>
    </source>
</reference>
<evidence type="ECO:0000313" key="7">
    <source>
        <dbReference type="Proteomes" id="UP001596298"/>
    </source>
</evidence>
<keyword evidence="7" id="KW-1185">Reference proteome</keyword>
<comment type="similarity">
    <text evidence="2">Belongs to the glycosyltransferase 2 family.</text>
</comment>
<gene>
    <name evidence="6" type="ORF">ACFQDH_22245</name>
</gene>
<dbReference type="EMBL" id="JBHSWH010000001">
    <property type="protein sequence ID" value="MFC6707879.1"/>
    <property type="molecule type" value="Genomic_DNA"/>
</dbReference>
<comment type="caution">
    <text evidence="6">The sequence shown here is derived from an EMBL/GenBank/DDBJ whole genome shotgun (WGS) entry which is preliminary data.</text>
</comment>
<comment type="pathway">
    <text evidence="1">Cell wall biogenesis; cell wall polysaccharide biosynthesis.</text>
</comment>
<dbReference type="InterPro" id="IPR029044">
    <property type="entry name" value="Nucleotide-diphossugar_trans"/>
</dbReference>